<evidence type="ECO:0000313" key="7">
    <source>
        <dbReference type="EMBL" id="QEC62529.1"/>
    </source>
</evidence>
<feature type="transmembrane region" description="Helical" evidence="5">
    <location>
        <begin position="129"/>
        <end position="146"/>
    </location>
</feature>
<keyword evidence="3 5" id="KW-1133">Transmembrane helix</keyword>
<keyword evidence="8" id="KW-1185">Reference proteome</keyword>
<dbReference type="Proteomes" id="UP000321479">
    <property type="component" value="Chromosome"/>
</dbReference>
<evidence type="ECO:0000256" key="3">
    <source>
        <dbReference type="ARBA" id="ARBA00022989"/>
    </source>
</evidence>
<dbReference type="GO" id="GO:0030416">
    <property type="term" value="P:methylamine metabolic process"/>
    <property type="evidence" value="ECO:0007669"/>
    <property type="project" value="InterPro"/>
</dbReference>
<feature type="transmembrane region" description="Helical" evidence="5">
    <location>
        <begin position="58"/>
        <end position="79"/>
    </location>
</feature>
<dbReference type="AlphaFoldDB" id="A0A5B8UUE7"/>
<dbReference type="OrthoDB" id="673785at2"/>
<evidence type="ECO:0000313" key="8">
    <source>
        <dbReference type="Proteomes" id="UP000321479"/>
    </source>
</evidence>
<feature type="domain" description="Methylamine utilisation protein MauE" evidence="6">
    <location>
        <begin position="19"/>
        <end position="144"/>
    </location>
</feature>
<dbReference type="GO" id="GO:0016020">
    <property type="term" value="C:membrane"/>
    <property type="evidence" value="ECO:0007669"/>
    <property type="project" value="UniProtKB-SubCell"/>
</dbReference>
<protein>
    <recommendedName>
        <fullName evidence="6">Methylamine utilisation protein MauE domain-containing protein</fullName>
    </recommendedName>
</protein>
<keyword evidence="2 5" id="KW-0812">Transmembrane</keyword>
<feature type="transmembrane region" description="Helical" evidence="5">
    <location>
        <begin position="86"/>
        <end position="109"/>
    </location>
</feature>
<gene>
    <name evidence="7" type="ORF">FRZ54_07980</name>
</gene>
<dbReference type="KEGG" id="mgin:FRZ54_07980"/>
<dbReference type="RefSeq" id="WP_147031106.1">
    <property type="nucleotide sequence ID" value="NZ_CP042436.1"/>
</dbReference>
<evidence type="ECO:0000256" key="1">
    <source>
        <dbReference type="ARBA" id="ARBA00004141"/>
    </source>
</evidence>
<evidence type="ECO:0000259" key="6">
    <source>
        <dbReference type="Pfam" id="PF07291"/>
    </source>
</evidence>
<sequence>MNTLNTRTTRKTQAPRDRFSPIAAALLILLWAYAAVSKLLDFDQFRGELLNQAIPRETAYPLSWLLPLSELSAAALLLFPKTEYRGFLLSALLLTLFSGYIALVLLGFWERIPCSCGGVLRHLGWGPHLVFNLAFLALSLAGVLQNHRRG</sequence>
<organism evidence="7 8">
    <name type="scientific">Mucilaginibacter ginsenosidivorans</name>
    <dbReference type="NCBI Taxonomy" id="398053"/>
    <lineage>
        <taxon>Bacteria</taxon>
        <taxon>Pseudomonadati</taxon>
        <taxon>Bacteroidota</taxon>
        <taxon>Sphingobacteriia</taxon>
        <taxon>Sphingobacteriales</taxon>
        <taxon>Sphingobacteriaceae</taxon>
        <taxon>Mucilaginibacter</taxon>
    </lineage>
</organism>
<dbReference type="InterPro" id="IPR009908">
    <property type="entry name" value="Methylamine_util_MauE"/>
</dbReference>
<keyword evidence="4 5" id="KW-0472">Membrane</keyword>
<evidence type="ECO:0000256" key="5">
    <source>
        <dbReference type="SAM" id="Phobius"/>
    </source>
</evidence>
<reference evidence="7 8" key="1">
    <citation type="journal article" date="2017" name="Curr. Microbiol.">
        <title>Mucilaginibacter ginsenosidivorans sp. nov., Isolated from Soil of Ginseng Field.</title>
        <authorList>
            <person name="Kim M.M."/>
            <person name="Siddiqi M.Z."/>
            <person name="Im W.T."/>
        </authorList>
    </citation>
    <scope>NUCLEOTIDE SEQUENCE [LARGE SCALE GENOMIC DNA]</scope>
    <source>
        <strain evidence="7 8">Gsoil 3017</strain>
    </source>
</reference>
<dbReference type="EMBL" id="CP042436">
    <property type="protein sequence ID" value="QEC62529.1"/>
    <property type="molecule type" value="Genomic_DNA"/>
</dbReference>
<dbReference type="UniPathway" id="UPA00895"/>
<accession>A0A5B8UUE7</accession>
<evidence type="ECO:0000256" key="4">
    <source>
        <dbReference type="ARBA" id="ARBA00023136"/>
    </source>
</evidence>
<comment type="subcellular location">
    <subcellularLocation>
        <location evidence="1">Membrane</location>
        <topology evidence="1">Multi-pass membrane protein</topology>
    </subcellularLocation>
</comment>
<proteinExistence type="predicted"/>
<dbReference type="Pfam" id="PF07291">
    <property type="entry name" value="MauE"/>
    <property type="match status" value="1"/>
</dbReference>
<name>A0A5B8UUE7_9SPHI</name>
<evidence type="ECO:0000256" key="2">
    <source>
        <dbReference type="ARBA" id="ARBA00022692"/>
    </source>
</evidence>